<dbReference type="AlphaFoldDB" id="A0A428WJM1"/>
<dbReference type="Proteomes" id="UP000286716">
    <property type="component" value="Unassembled WGS sequence"/>
</dbReference>
<evidence type="ECO:0000313" key="1">
    <source>
        <dbReference type="EMBL" id="RSM43220.1"/>
    </source>
</evidence>
<proteinExistence type="predicted"/>
<keyword evidence="2" id="KW-1185">Reference proteome</keyword>
<reference evidence="1 2" key="1">
    <citation type="submission" date="2018-05" db="EMBL/GenBank/DDBJ databases">
        <title>Evolution of GPA BGCs.</title>
        <authorList>
            <person name="Waglechner N."/>
            <person name="Wright G.D."/>
        </authorList>
    </citation>
    <scope>NUCLEOTIDE SEQUENCE [LARGE SCALE GENOMIC DNA]</scope>
    <source>
        <strain evidence="1 2">DSM 5908</strain>
    </source>
</reference>
<sequence length="284" mass="31450">MPSAADFAAEQVAAVRDEPAGRLALLESLYQAPPGRPELHLPYRRAAMAFMGWQLRRRLLNAVDGDQPGSAWWRAVNERLLRDTAEARAHVLGLGGEVSSPSVALSVSFIRRPSARVWYLAHNAAIAAAYLEHRALADAESRVERFFINLVLARVLYAHALVAAPRLALSWLSPIAPLLSDPRLGMTGIFLSLSRVLPARYPLRDDLQWYISEERGLCRLLDLGVIQPRFDALYAWSAAELSMPGIGDLIRDGVPAYAWDTADAEPWNPAPPIVVRAVRRVLPR</sequence>
<comment type="caution">
    <text evidence="1">The sequence shown here is derived from an EMBL/GenBank/DDBJ whole genome shotgun (WGS) entry which is preliminary data.</text>
</comment>
<dbReference type="OrthoDB" id="6099217at2"/>
<organism evidence="1 2">
    <name type="scientific">Amycolatopsis balhimycina DSM 5908</name>
    <dbReference type="NCBI Taxonomy" id="1081091"/>
    <lineage>
        <taxon>Bacteria</taxon>
        <taxon>Bacillati</taxon>
        <taxon>Actinomycetota</taxon>
        <taxon>Actinomycetes</taxon>
        <taxon>Pseudonocardiales</taxon>
        <taxon>Pseudonocardiaceae</taxon>
        <taxon>Amycolatopsis</taxon>
    </lineage>
</organism>
<name>A0A428WJM1_AMYBA</name>
<dbReference type="EMBL" id="QHHU01000026">
    <property type="protein sequence ID" value="RSM43220.1"/>
    <property type="molecule type" value="Genomic_DNA"/>
</dbReference>
<evidence type="ECO:0000313" key="2">
    <source>
        <dbReference type="Proteomes" id="UP000286716"/>
    </source>
</evidence>
<gene>
    <name evidence="1" type="ORF">DMA12_19995</name>
</gene>
<accession>A0A428WJM1</accession>
<protein>
    <submittedName>
        <fullName evidence="1">Uncharacterized protein</fullName>
    </submittedName>
</protein>
<dbReference type="RefSeq" id="WP_020639928.1">
    <property type="nucleotide sequence ID" value="NZ_QHHU01000026.1"/>
</dbReference>